<name>A0A8J3F7Q1_9ACTN</name>
<evidence type="ECO:0000256" key="1">
    <source>
        <dbReference type="SAM" id="MobiDB-lite"/>
    </source>
</evidence>
<keyword evidence="2" id="KW-0812">Transmembrane</keyword>
<evidence type="ECO:0000313" key="3">
    <source>
        <dbReference type="EMBL" id="GGJ80620.1"/>
    </source>
</evidence>
<dbReference type="EMBL" id="BMQB01000001">
    <property type="protein sequence ID" value="GGJ80620.1"/>
    <property type="molecule type" value="Genomic_DNA"/>
</dbReference>
<accession>A0A8J3F7Q1</accession>
<feature type="transmembrane region" description="Helical" evidence="2">
    <location>
        <begin position="87"/>
        <end position="114"/>
    </location>
</feature>
<dbReference type="RefSeq" id="WP_189168614.1">
    <property type="nucleotide sequence ID" value="NZ_BMQB01000001.1"/>
</dbReference>
<proteinExistence type="predicted"/>
<keyword evidence="2" id="KW-1133">Transmembrane helix</keyword>
<organism evidence="3 4">
    <name type="scientific">Pilimelia anulata</name>
    <dbReference type="NCBI Taxonomy" id="53371"/>
    <lineage>
        <taxon>Bacteria</taxon>
        <taxon>Bacillati</taxon>
        <taxon>Actinomycetota</taxon>
        <taxon>Actinomycetes</taxon>
        <taxon>Micromonosporales</taxon>
        <taxon>Micromonosporaceae</taxon>
        <taxon>Pilimelia</taxon>
    </lineage>
</organism>
<evidence type="ECO:0000256" key="2">
    <source>
        <dbReference type="SAM" id="Phobius"/>
    </source>
</evidence>
<feature type="compositionally biased region" description="Basic and acidic residues" evidence="1">
    <location>
        <begin position="15"/>
        <end position="24"/>
    </location>
</feature>
<evidence type="ECO:0000313" key="4">
    <source>
        <dbReference type="Proteomes" id="UP000649739"/>
    </source>
</evidence>
<sequence length="115" mass="12354">MSRSYPIESDDPIDRDDPDREPRAGAEALALALARLVAIRDELRARWRADAPPGRHHAAAGRPAPEPEPGRIRSHRAPADGFPVLRLAVATLGAITLWAAWQAISGALVLLTALS</sequence>
<dbReference type="Proteomes" id="UP000649739">
    <property type="component" value="Unassembled WGS sequence"/>
</dbReference>
<comment type="caution">
    <text evidence="3">The sequence shown here is derived from an EMBL/GenBank/DDBJ whole genome shotgun (WGS) entry which is preliminary data.</text>
</comment>
<reference evidence="3" key="1">
    <citation type="journal article" date="2014" name="Int. J. Syst. Evol. Microbiol.">
        <title>Complete genome sequence of Corynebacterium casei LMG S-19264T (=DSM 44701T), isolated from a smear-ripened cheese.</title>
        <authorList>
            <consortium name="US DOE Joint Genome Institute (JGI-PGF)"/>
            <person name="Walter F."/>
            <person name="Albersmeier A."/>
            <person name="Kalinowski J."/>
            <person name="Ruckert C."/>
        </authorList>
    </citation>
    <scope>NUCLEOTIDE SEQUENCE</scope>
    <source>
        <strain evidence="3">JCM 3090</strain>
    </source>
</reference>
<keyword evidence="2" id="KW-0472">Membrane</keyword>
<reference evidence="3" key="2">
    <citation type="submission" date="2020-09" db="EMBL/GenBank/DDBJ databases">
        <authorList>
            <person name="Sun Q."/>
            <person name="Ohkuma M."/>
        </authorList>
    </citation>
    <scope>NUCLEOTIDE SEQUENCE</scope>
    <source>
        <strain evidence="3">JCM 3090</strain>
    </source>
</reference>
<protein>
    <submittedName>
        <fullName evidence="3">Uncharacterized protein</fullName>
    </submittedName>
</protein>
<gene>
    <name evidence="3" type="ORF">GCM10010123_08180</name>
</gene>
<feature type="region of interest" description="Disordered" evidence="1">
    <location>
        <begin position="1"/>
        <end position="24"/>
    </location>
</feature>
<feature type="region of interest" description="Disordered" evidence="1">
    <location>
        <begin position="48"/>
        <end position="77"/>
    </location>
</feature>
<dbReference type="AlphaFoldDB" id="A0A8J3F7Q1"/>
<keyword evidence="4" id="KW-1185">Reference proteome</keyword>